<accession>A3K3A5</accession>
<evidence type="ECO:0008006" key="3">
    <source>
        <dbReference type="Google" id="ProtNLM"/>
    </source>
</evidence>
<dbReference type="Gene3D" id="3.40.50.720">
    <property type="entry name" value="NAD(P)-binding Rossmann-like Domain"/>
    <property type="match status" value="1"/>
</dbReference>
<gene>
    <name evidence="1" type="ORF">SSE37_17668</name>
</gene>
<proteinExistence type="predicted"/>
<dbReference type="RefSeq" id="WP_005858726.1">
    <property type="nucleotide sequence ID" value="NZ_AAYA01000005.1"/>
</dbReference>
<evidence type="ECO:0000313" key="1">
    <source>
        <dbReference type="EMBL" id="EBA08664.1"/>
    </source>
</evidence>
<dbReference type="eggNOG" id="COG1028">
    <property type="taxonomic scope" value="Bacteria"/>
</dbReference>
<protein>
    <recommendedName>
        <fullName evidence="3">C factor, cell signaling protein</fullName>
    </recommendedName>
</protein>
<dbReference type="InterPro" id="IPR036291">
    <property type="entry name" value="NAD(P)-bd_dom_sf"/>
</dbReference>
<dbReference type="PANTHER" id="PTHR45458">
    <property type="entry name" value="SHORT-CHAIN DEHYDROGENASE/REDUCTASE SDR"/>
    <property type="match status" value="1"/>
</dbReference>
<dbReference type="AlphaFoldDB" id="A3K3A5"/>
<dbReference type="Proteomes" id="UP000005713">
    <property type="component" value="Unassembled WGS sequence"/>
</dbReference>
<dbReference type="InterPro" id="IPR002347">
    <property type="entry name" value="SDR_fam"/>
</dbReference>
<dbReference type="SUPFAM" id="SSF51735">
    <property type="entry name" value="NAD(P)-binding Rossmann-fold domains"/>
    <property type="match status" value="1"/>
</dbReference>
<dbReference type="InterPro" id="IPR052184">
    <property type="entry name" value="SDR_enzymes"/>
</dbReference>
<dbReference type="GO" id="GO:0016616">
    <property type="term" value="F:oxidoreductase activity, acting on the CH-OH group of donors, NAD or NADP as acceptor"/>
    <property type="evidence" value="ECO:0007669"/>
    <property type="project" value="TreeGrafter"/>
</dbReference>
<dbReference type="OrthoDB" id="9785826at2"/>
<evidence type="ECO:0000313" key="2">
    <source>
        <dbReference type="Proteomes" id="UP000005713"/>
    </source>
</evidence>
<reference evidence="1 2" key="1">
    <citation type="submission" date="2006-06" db="EMBL/GenBank/DDBJ databases">
        <authorList>
            <person name="Moran M.A."/>
            <person name="Ferriera S."/>
            <person name="Johnson J."/>
            <person name="Kravitz S."/>
            <person name="Beeson K."/>
            <person name="Sutton G."/>
            <person name="Rogers Y.-H."/>
            <person name="Friedman R."/>
            <person name="Frazier M."/>
            <person name="Venter J.C."/>
        </authorList>
    </citation>
    <scope>NUCLEOTIDE SEQUENCE [LARGE SCALE GENOMIC DNA]</scope>
    <source>
        <strain evidence="1 2">E-37</strain>
    </source>
</reference>
<organism evidence="1 2">
    <name type="scientific">Sagittula stellata (strain ATCC 700073 / DSM 11524 / E-37)</name>
    <dbReference type="NCBI Taxonomy" id="388399"/>
    <lineage>
        <taxon>Bacteria</taxon>
        <taxon>Pseudomonadati</taxon>
        <taxon>Pseudomonadota</taxon>
        <taxon>Alphaproteobacteria</taxon>
        <taxon>Rhodobacterales</taxon>
        <taxon>Roseobacteraceae</taxon>
        <taxon>Sagittula</taxon>
    </lineage>
</organism>
<dbReference type="Pfam" id="PF13561">
    <property type="entry name" value="adh_short_C2"/>
    <property type="match status" value="1"/>
</dbReference>
<name>A3K3A5_SAGS3</name>
<dbReference type="PRINTS" id="PR00081">
    <property type="entry name" value="GDHRDH"/>
</dbReference>
<dbReference type="PANTHER" id="PTHR45458:SF1">
    <property type="entry name" value="SHORT CHAIN DEHYDROGENASE"/>
    <property type="match status" value="1"/>
</dbReference>
<dbReference type="EMBL" id="AAYA01000005">
    <property type="protein sequence ID" value="EBA08664.1"/>
    <property type="molecule type" value="Genomic_DNA"/>
</dbReference>
<keyword evidence="2" id="KW-1185">Reference proteome</keyword>
<comment type="caution">
    <text evidence="1">The sequence shown here is derived from an EMBL/GenBank/DDBJ whole genome shotgun (WGS) entry which is preliminary data.</text>
</comment>
<sequence length="221" mass="23154">MENALVIGASGGIGSAICAALNGRGVSVTGLSRSVDGLDTTDEQSVAHALGRLDTPFDLIFVATGALEIDGHAPEKSLDAVTARGLADQFALNAIGPALVLKHARRLIPRDRPATVAVLSARVGSIGDNGLGGWYAYRAAKAGLNQLVHGAAIELGRRYRKLCVVCLHPGTVATRFTADYQDRHPTVPPEKAARNLLAVIDGLTPADTGRFLDYAGKEIPW</sequence>